<dbReference type="InterPro" id="IPR041737">
    <property type="entry name" value="SoxW"/>
</dbReference>
<evidence type="ECO:0000256" key="1">
    <source>
        <dbReference type="SAM" id="SignalP"/>
    </source>
</evidence>
<evidence type="ECO:0000313" key="3">
    <source>
        <dbReference type="EMBL" id="KHF25978.1"/>
    </source>
</evidence>
<comment type="caution">
    <text evidence="3">The sequence shown here is derived from an EMBL/GenBank/DDBJ whole genome shotgun (WGS) entry which is preliminary data.</text>
</comment>
<evidence type="ECO:0000313" key="5">
    <source>
        <dbReference type="Proteomes" id="UP000030856"/>
    </source>
</evidence>
<dbReference type="EMBL" id="MPNX01000015">
    <property type="protein sequence ID" value="OOY34491.1"/>
    <property type="molecule type" value="Genomic_DNA"/>
</dbReference>
<dbReference type="Pfam" id="PF13098">
    <property type="entry name" value="Thioredoxin_2"/>
    <property type="match status" value="1"/>
</dbReference>
<proteinExistence type="predicted"/>
<protein>
    <submittedName>
        <fullName evidence="3 4">Thioredoxin</fullName>
    </submittedName>
</protein>
<organism evidence="3 5">
    <name type="scientific">Solemya velum gill symbiont</name>
    <dbReference type="NCBI Taxonomy" id="2340"/>
    <lineage>
        <taxon>Bacteria</taxon>
        <taxon>Pseudomonadati</taxon>
        <taxon>Pseudomonadota</taxon>
        <taxon>Gammaproteobacteria</taxon>
        <taxon>sulfur-oxidizing symbionts</taxon>
    </lineage>
</organism>
<keyword evidence="5" id="KW-1185">Reference proteome</keyword>
<dbReference type="InterPro" id="IPR012336">
    <property type="entry name" value="Thioredoxin-like_fold"/>
</dbReference>
<dbReference type="RefSeq" id="WP_052131979.1">
    <property type="nucleotide sequence ID" value="NZ_JRAA01000001.1"/>
</dbReference>
<dbReference type="EMBL" id="JRAA01000001">
    <property type="protein sequence ID" value="KHF25978.1"/>
    <property type="molecule type" value="Genomic_DNA"/>
</dbReference>
<dbReference type="eggNOG" id="COG2143">
    <property type="taxonomic scope" value="Bacteria"/>
</dbReference>
<accession>A0A0B0H709</accession>
<dbReference type="STRING" id="2340.JV46_20710"/>
<gene>
    <name evidence="4" type="ORF">BOV88_10080</name>
    <name evidence="3" type="ORF">JV46_20710</name>
</gene>
<name>A0A0B0H709_SOVGS</name>
<evidence type="ECO:0000313" key="4">
    <source>
        <dbReference type="EMBL" id="OOY34491.1"/>
    </source>
</evidence>
<feature type="signal peptide" evidence="1">
    <location>
        <begin position="1"/>
        <end position="22"/>
    </location>
</feature>
<dbReference type="SUPFAM" id="SSF52833">
    <property type="entry name" value="Thioredoxin-like"/>
    <property type="match status" value="1"/>
</dbReference>
<dbReference type="CDD" id="cd02951">
    <property type="entry name" value="SoxW"/>
    <property type="match status" value="1"/>
</dbReference>
<dbReference type="Gene3D" id="3.40.30.10">
    <property type="entry name" value="Glutaredoxin"/>
    <property type="match status" value="1"/>
</dbReference>
<evidence type="ECO:0000259" key="2">
    <source>
        <dbReference type="PROSITE" id="PS51352"/>
    </source>
</evidence>
<dbReference type="PROSITE" id="PS51352">
    <property type="entry name" value="THIOREDOXIN_2"/>
    <property type="match status" value="1"/>
</dbReference>
<dbReference type="Proteomes" id="UP000030856">
    <property type="component" value="Unassembled WGS sequence"/>
</dbReference>
<dbReference type="InterPro" id="IPR036249">
    <property type="entry name" value="Thioredoxin-like_sf"/>
</dbReference>
<evidence type="ECO:0000313" key="6">
    <source>
        <dbReference type="Proteomes" id="UP000190962"/>
    </source>
</evidence>
<reference evidence="3 5" key="1">
    <citation type="journal article" date="2014" name="BMC Genomics">
        <title>The genome of the intracellular bacterium of the coastal bivalve, Solemya velum: a blueprint for thriving in and out of symbiosis.</title>
        <authorList>
            <person name="Dmytrenko O."/>
            <person name="Russell S.L."/>
            <person name="Loo W.T."/>
            <person name="Fontanez K.M."/>
            <person name="Liao L."/>
            <person name="Roeselers G."/>
            <person name="Sharma R."/>
            <person name="Stewart F.J."/>
            <person name="Newton I.L."/>
            <person name="Woyke T."/>
            <person name="Wu D."/>
            <person name="Lang J.M."/>
            <person name="Eisen J.A."/>
            <person name="Cavanaugh C.M."/>
        </authorList>
    </citation>
    <scope>NUCLEOTIDE SEQUENCE [LARGE SCALE GENOMIC DNA]</scope>
    <source>
        <strain evidence="3 5">WH</strain>
    </source>
</reference>
<feature type="domain" description="Thioredoxin" evidence="2">
    <location>
        <begin position="12"/>
        <end position="157"/>
    </location>
</feature>
<dbReference type="InterPro" id="IPR013766">
    <property type="entry name" value="Thioredoxin_domain"/>
</dbReference>
<dbReference type="GeneID" id="86991811"/>
<dbReference type="AlphaFoldDB" id="A0A0B0H709"/>
<dbReference type="Proteomes" id="UP000190962">
    <property type="component" value="Unassembled WGS sequence"/>
</dbReference>
<reference evidence="4 6" key="2">
    <citation type="submission" date="2016-11" db="EMBL/GenBank/DDBJ databases">
        <title>Mixed transmission modes and dynamic genome evolution in an obligate animal-bacterial symbiosis.</title>
        <authorList>
            <person name="Russell S.L."/>
            <person name="Corbett-Detig R.B."/>
            <person name="Cavanaugh C.M."/>
        </authorList>
    </citation>
    <scope>NUCLEOTIDE SEQUENCE [LARGE SCALE GENOMIC DNA]</scope>
    <source>
        <strain evidence="4">MA-KB16</strain>
    </source>
</reference>
<sequence length="183" mass="21090">MQMRLIKTFLFLLAISPAVVFAADYKDFFDEGFGDFQEELENAVDEGKKGILLMFEMDECPFCHRMKRTVLNQPEAQDFFHEHFKIFTVDVEGDLEIVDFNGEDTTQKEMSLKQFRVRATPVFQFVDLEGKPAKRGRYTGATSGIDEFMLFGKFLVEGVYEEMRFSKYKKAVAAEKKAEAPKG</sequence>
<feature type="chain" id="PRO_5010611182" evidence="1">
    <location>
        <begin position="23"/>
        <end position="183"/>
    </location>
</feature>
<keyword evidence="1" id="KW-0732">Signal</keyword>
<dbReference type="PATRIC" id="fig|2340.3.peg.490"/>